<evidence type="ECO:0000256" key="1">
    <source>
        <dbReference type="SAM" id="Phobius"/>
    </source>
</evidence>
<evidence type="ECO:0000313" key="2">
    <source>
        <dbReference type="EMBL" id="TKB99903.1"/>
    </source>
</evidence>
<keyword evidence="1" id="KW-1133">Transmembrane helix</keyword>
<protein>
    <submittedName>
        <fullName evidence="2">Uncharacterized protein</fullName>
    </submittedName>
</protein>
<evidence type="ECO:0000313" key="3">
    <source>
        <dbReference type="Proteomes" id="UP000310477"/>
    </source>
</evidence>
<dbReference type="AlphaFoldDB" id="A0A4U1C3H9"/>
<feature type="transmembrane region" description="Helical" evidence="1">
    <location>
        <begin position="21"/>
        <end position="43"/>
    </location>
</feature>
<dbReference type="Proteomes" id="UP000310477">
    <property type="component" value="Unassembled WGS sequence"/>
</dbReference>
<keyword evidence="3" id="KW-1185">Reference proteome</keyword>
<gene>
    <name evidence="2" type="ORF">FA045_10690</name>
</gene>
<reference evidence="2 3" key="1">
    <citation type="submission" date="2019-04" db="EMBL/GenBank/DDBJ databases">
        <title>Pedobacter sp. AR-2-6 sp. nov., isolated from Arctic soil.</title>
        <authorList>
            <person name="Dahal R.H."/>
            <person name="Kim D.-U."/>
        </authorList>
    </citation>
    <scope>NUCLEOTIDE SEQUENCE [LARGE SCALE GENOMIC DNA]</scope>
    <source>
        <strain evidence="2 3">AR-2-6</strain>
    </source>
</reference>
<accession>A0A4U1C3H9</accession>
<dbReference type="EMBL" id="SWBO01000005">
    <property type="protein sequence ID" value="TKB99903.1"/>
    <property type="molecule type" value="Genomic_DNA"/>
</dbReference>
<proteinExistence type="predicted"/>
<comment type="caution">
    <text evidence="2">The sequence shown here is derived from an EMBL/GenBank/DDBJ whole genome shotgun (WGS) entry which is preliminary data.</text>
</comment>
<keyword evidence="1" id="KW-0472">Membrane</keyword>
<organism evidence="2 3">
    <name type="scientific">Pedobacter cryotolerans</name>
    <dbReference type="NCBI Taxonomy" id="2571270"/>
    <lineage>
        <taxon>Bacteria</taxon>
        <taxon>Pseudomonadati</taxon>
        <taxon>Bacteroidota</taxon>
        <taxon>Sphingobacteriia</taxon>
        <taxon>Sphingobacteriales</taxon>
        <taxon>Sphingobacteriaceae</taxon>
        <taxon>Pedobacter</taxon>
    </lineage>
</organism>
<keyword evidence="1" id="KW-0812">Transmembrane</keyword>
<sequence>MKHLFFLNKYFYKYKWRIIPGLIFVIISIIFQILQAPVVGHAFNLITENITIYQQAVRDVKRSAS</sequence>
<name>A0A4U1C3H9_9SPHI</name>